<reference evidence="2 3" key="1">
    <citation type="journal article" date="2017" name="Int. J. Syst. Evol. Microbiol.">
        <title>Mycobacterium talmoniae sp. nov., a slowly growing mycobacterium isolated from human respiratory samples.</title>
        <authorList>
            <person name="Davidson R.M."/>
            <person name="DeGroote M.A."/>
            <person name="Marola J.L."/>
            <person name="Buss S."/>
            <person name="Jones V."/>
            <person name="McNeil M.R."/>
            <person name="Freifeld A.G."/>
            <person name="Elaine Epperson L."/>
            <person name="Hasan N.A."/>
            <person name="Jackson M."/>
            <person name="Iwen P.C."/>
            <person name="Salfinger M."/>
            <person name="Strong M."/>
        </authorList>
    </citation>
    <scope>NUCLEOTIDE SEQUENCE [LARGE SCALE GENOMIC DNA]</scope>
    <source>
        <strain evidence="2 3">ATCC BAA-2683</strain>
    </source>
</reference>
<dbReference type="AlphaFoldDB" id="A0A2S8BM13"/>
<protein>
    <submittedName>
        <fullName evidence="2">Uncharacterized protein</fullName>
    </submittedName>
</protein>
<proteinExistence type="predicted"/>
<dbReference type="EMBL" id="PPEA01000301">
    <property type="protein sequence ID" value="PQM47668.1"/>
    <property type="molecule type" value="Genomic_DNA"/>
</dbReference>
<gene>
    <name evidence="2" type="ORF">C1Y40_02128</name>
</gene>
<accession>A0A2S8BM13</accession>
<evidence type="ECO:0000313" key="2">
    <source>
        <dbReference type="EMBL" id="PQM47668.1"/>
    </source>
</evidence>
<feature type="region of interest" description="Disordered" evidence="1">
    <location>
        <begin position="1"/>
        <end position="22"/>
    </location>
</feature>
<organism evidence="2 3">
    <name type="scientific">Mycobacterium talmoniae</name>
    <dbReference type="NCBI Taxonomy" id="1858794"/>
    <lineage>
        <taxon>Bacteria</taxon>
        <taxon>Bacillati</taxon>
        <taxon>Actinomycetota</taxon>
        <taxon>Actinomycetes</taxon>
        <taxon>Mycobacteriales</taxon>
        <taxon>Mycobacteriaceae</taxon>
        <taxon>Mycobacterium</taxon>
    </lineage>
</organism>
<evidence type="ECO:0000313" key="3">
    <source>
        <dbReference type="Proteomes" id="UP000238296"/>
    </source>
</evidence>
<dbReference type="Proteomes" id="UP000238296">
    <property type="component" value="Unassembled WGS sequence"/>
</dbReference>
<comment type="caution">
    <text evidence="2">The sequence shown here is derived from an EMBL/GenBank/DDBJ whole genome shotgun (WGS) entry which is preliminary data.</text>
</comment>
<sequence>MRAGIGSWAADEEMNTSRDPGAIFGSTAAVTTKQESKLAARIVRHWSKVCLRA</sequence>
<evidence type="ECO:0000256" key="1">
    <source>
        <dbReference type="SAM" id="MobiDB-lite"/>
    </source>
</evidence>
<name>A0A2S8BM13_9MYCO</name>